<dbReference type="NCBIfam" id="NF003064">
    <property type="entry name" value="PRK03987.1-4"/>
    <property type="match status" value="1"/>
</dbReference>
<accession>A0A523BBB8</accession>
<protein>
    <recommendedName>
        <fullName evidence="4">Translation initiation factor 2 subunit alpha</fullName>
    </recommendedName>
    <alternativeName>
        <fullName evidence="8">aIF2-alpha</fullName>
    </alternativeName>
    <alternativeName>
        <fullName evidence="9">eIF-2-alpha</fullName>
    </alternativeName>
</protein>
<dbReference type="Pfam" id="PF00575">
    <property type="entry name" value="S1"/>
    <property type="match status" value="1"/>
</dbReference>
<keyword evidence="6" id="KW-0694">RNA-binding</keyword>
<evidence type="ECO:0000256" key="8">
    <source>
        <dbReference type="ARBA" id="ARBA00030860"/>
    </source>
</evidence>
<dbReference type="InterPro" id="IPR011488">
    <property type="entry name" value="TIF_2_asu"/>
</dbReference>
<evidence type="ECO:0000256" key="4">
    <source>
        <dbReference type="ARBA" id="ARBA00013678"/>
    </source>
</evidence>
<evidence type="ECO:0000313" key="12">
    <source>
        <dbReference type="Proteomes" id="UP000315399"/>
    </source>
</evidence>
<name>A0A523BBB8_9CREN</name>
<dbReference type="Gene3D" id="1.10.150.190">
    <property type="entry name" value="Translation initiation factor 2, subunit 1, domain 2"/>
    <property type="match status" value="1"/>
</dbReference>
<evidence type="ECO:0000259" key="10">
    <source>
        <dbReference type="PROSITE" id="PS50126"/>
    </source>
</evidence>
<evidence type="ECO:0000256" key="9">
    <source>
        <dbReference type="ARBA" id="ARBA00033333"/>
    </source>
</evidence>
<dbReference type="InterPro" id="IPR012340">
    <property type="entry name" value="NA-bd_OB-fold"/>
</dbReference>
<dbReference type="SMART" id="SM00316">
    <property type="entry name" value="S1"/>
    <property type="match status" value="1"/>
</dbReference>
<keyword evidence="7" id="KW-0648">Protein biosynthesis</keyword>
<dbReference type="Gene3D" id="2.40.50.140">
    <property type="entry name" value="Nucleic acid-binding proteins"/>
    <property type="match status" value="1"/>
</dbReference>
<dbReference type="InterPro" id="IPR024054">
    <property type="entry name" value="TIF2_asu_middle_sf"/>
</dbReference>
<dbReference type="EMBL" id="QNVH01000042">
    <property type="protein sequence ID" value="TDA38246.1"/>
    <property type="molecule type" value="Genomic_DNA"/>
</dbReference>
<dbReference type="FunFam" id="3.30.70.1130:FF:000002">
    <property type="entry name" value="Translation initiation factor 2 subunit alpha"/>
    <property type="match status" value="1"/>
</dbReference>
<dbReference type="InterPro" id="IPR044126">
    <property type="entry name" value="S1_IF2_alpha"/>
</dbReference>
<dbReference type="PANTHER" id="PTHR10602">
    <property type="entry name" value="EUKARYOTIC TRANSLATION INITIATION FACTOR 2 SUBUNIT 1"/>
    <property type="match status" value="1"/>
</dbReference>
<feature type="domain" description="S1 motif" evidence="10">
    <location>
        <begin position="12"/>
        <end position="82"/>
    </location>
</feature>
<dbReference type="InterPro" id="IPR003029">
    <property type="entry name" value="S1_domain"/>
</dbReference>
<sequence length="261" mass="29325">MGLRKREYPDVGEFVIGTAVKIQDHGAYVNLDEFNKTGYIPIGEIASTWVKNIRDYIKEGQKVVLKVIRVDEKKGHIDLSLKKVTEREKKEKLIQWKRSKRAEKILEEVAASLKKDFSEAVEKVGIPLEDQFGDLYTAMEAAVAEGYQVLTDVGIPESWAKAIQEAAREHIEPPMVHVAGVLQLNSTKPRGIEDIKRALLEGEEKARSKGGKLEITYLGAPRYRIEVTAKDYRTAEEIIKETAETIIERITEAGGSGTFSR</sequence>
<dbReference type="GO" id="GO:0003723">
    <property type="term" value="F:RNA binding"/>
    <property type="evidence" value="ECO:0007669"/>
    <property type="project" value="UniProtKB-KW"/>
</dbReference>
<comment type="subunit">
    <text evidence="3">Heterotrimer composed of an alpha, a beta and a gamma chain.</text>
</comment>
<reference evidence="11 12" key="1">
    <citation type="journal article" date="2019" name="Nat. Microbiol.">
        <title>Expanding anaerobic alkane metabolism in the domain of Archaea.</title>
        <authorList>
            <person name="Wang Y."/>
            <person name="Wegener G."/>
            <person name="Hou J."/>
            <person name="Wang F."/>
            <person name="Xiao X."/>
        </authorList>
    </citation>
    <scope>NUCLEOTIDE SEQUENCE [LARGE SCALE GENOMIC DNA]</scope>
    <source>
        <strain evidence="11">WYZ-LMO10</strain>
    </source>
</reference>
<dbReference type="PANTHER" id="PTHR10602:SF0">
    <property type="entry name" value="EUKARYOTIC TRANSLATION INITIATION FACTOR 2 SUBUNIT 1"/>
    <property type="match status" value="1"/>
</dbReference>
<dbReference type="GO" id="GO:0003743">
    <property type="term" value="F:translation initiation factor activity"/>
    <property type="evidence" value="ECO:0007669"/>
    <property type="project" value="UniProtKB-KW"/>
</dbReference>
<comment type="similarity">
    <text evidence="2">Belongs to the eIF-2-alpha family.</text>
</comment>
<dbReference type="Gene3D" id="3.30.70.1130">
    <property type="entry name" value="EIF_2_alpha"/>
    <property type="match status" value="1"/>
</dbReference>
<dbReference type="SUPFAM" id="SSF50249">
    <property type="entry name" value="Nucleic acid-binding proteins"/>
    <property type="match status" value="1"/>
</dbReference>
<dbReference type="PROSITE" id="PS50126">
    <property type="entry name" value="S1"/>
    <property type="match status" value="1"/>
</dbReference>
<dbReference type="InterPro" id="IPR024055">
    <property type="entry name" value="TIF2_asu_C"/>
</dbReference>
<evidence type="ECO:0000313" key="11">
    <source>
        <dbReference type="EMBL" id="TDA38246.1"/>
    </source>
</evidence>
<dbReference type="Pfam" id="PF07541">
    <property type="entry name" value="EIF_2_alpha"/>
    <property type="match status" value="1"/>
</dbReference>
<gene>
    <name evidence="11" type="ORF">DSO08_04410</name>
</gene>
<evidence type="ECO:0000256" key="2">
    <source>
        <dbReference type="ARBA" id="ARBA00007223"/>
    </source>
</evidence>
<comment type="function">
    <text evidence="1">eIF-2 functions in the early steps of protein synthesis by forming a ternary complex with GTP and initiator tRNA.</text>
</comment>
<dbReference type="SUPFAM" id="SSF116742">
    <property type="entry name" value="eIF2alpha middle domain-like"/>
    <property type="match status" value="1"/>
</dbReference>
<dbReference type="NCBIfam" id="NF003062">
    <property type="entry name" value="PRK03987.1-1"/>
    <property type="match status" value="1"/>
</dbReference>
<evidence type="ECO:0000256" key="5">
    <source>
        <dbReference type="ARBA" id="ARBA00022540"/>
    </source>
</evidence>
<evidence type="ECO:0000256" key="1">
    <source>
        <dbReference type="ARBA" id="ARBA00003323"/>
    </source>
</evidence>
<dbReference type="CDD" id="cd04452">
    <property type="entry name" value="S1_IF2_alpha"/>
    <property type="match status" value="1"/>
</dbReference>
<organism evidence="11 12">
    <name type="scientific">Thermoproteota archaeon</name>
    <dbReference type="NCBI Taxonomy" id="2056631"/>
    <lineage>
        <taxon>Archaea</taxon>
        <taxon>Thermoproteota</taxon>
    </lineage>
</organism>
<dbReference type="Proteomes" id="UP000315399">
    <property type="component" value="Unassembled WGS sequence"/>
</dbReference>
<dbReference type="FunFam" id="2.40.50.140:FF:000015">
    <property type="entry name" value="Eukaryotic translation initiation factor 2 subunit alpha"/>
    <property type="match status" value="1"/>
</dbReference>
<evidence type="ECO:0000256" key="3">
    <source>
        <dbReference type="ARBA" id="ARBA00011243"/>
    </source>
</evidence>
<dbReference type="SUPFAM" id="SSF110993">
    <property type="entry name" value="eIF-2-alpha, C-terminal domain"/>
    <property type="match status" value="1"/>
</dbReference>
<evidence type="ECO:0000256" key="6">
    <source>
        <dbReference type="ARBA" id="ARBA00022884"/>
    </source>
</evidence>
<evidence type="ECO:0000256" key="7">
    <source>
        <dbReference type="ARBA" id="ARBA00022917"/>
    </source>
</evidence>
<dbReference type="AlphaFoldDB" id="A0A523BBB8"/>
<comment type="caution">
    <text evidence="11">The sequence shown here is derived from an EMBL/GenBank/DDBJ whole genome shotgun (WGS) entry which is preliminary data.</text>
</comment>
<proteinExistence type="inferred from homology"/>
<keyword evidence="5 11" id="KW-0396">Initiation factor</keyword>
<dbReference type="GO" id="GO:0043022">
    <property type="term" value="F:ribosome binding"/>
    <property type="evidence" value="ECO:0007669"/>
    <property type="project" value="TreeGrafter"/>
</dbReference>